<name>A0A1L7NMZ4_PSEPU</name>
<geneLocation type="plasmid" evidence="3">
    <name>pkf715a dna</name>
</geneLocation>
<dbReference type="AlphaFoldDB" id="A0A1L7NMZ4"/>
<protein>
    <submittedName>
        <fullName evidence="2">DNA-binding protein</fullName>
    </submittedName>
</protein>
<keyword evidence="2" id="KW-0614">Plasmid</keyword>
<feature type="compositionally biased region" description="Polar residues" evidence="1">
    <location>
        <begin position="7"/>
        <end position="25"/>
    </location>
</feature>
<dbReference type="GO" id="GO:0003677">
    <property type="term" value="F:DNA binding"/>
    <property type="evidence" value="ECO:0007669"/>
    <property type="project" value="UniProtKB-KW"/>
</dbReference>
<feature type="region of interest" description="Disordered" evidence="1">
    <location>
        <begin position="1"/>
        <end position="32"/>
    </location>
</feature>
<evidence type="ECO:0000256" key="1">
    <source>
        <dbReference type="SAM" id="MobiDB-lite"/>
    </source>
</evidence>
<evidence type="ECO:0000313" key="3">
    <source>
        <dbReference type="Proteomes" id="UP000218731"/>
    </source>
</evidence>
<evidence type="ECO:0000313" key="2">
    <source>
        <dbReference type="EMBL" id="BAW26839.1"/>
    </source>
</evidence>
<accession>A0A1L7NMZ4</accession>
<organism evidence="2 3">
    <name type="scientific">Pseudomonas putida</name>
    <name type="common">Arthrobacter siderocapsulatus</name>
    <dbReference type="NCBI Taxonomy" id="303"/>
    <lineage>
        <taxon>Bacteria</taxon>
        <taxon>Pseudomonadati</taxon>
        <taxon>Pseudomonadota</taxon>
        <taxon>Gammaproteobacteria</taxon>
        <taxon>Pseudomonadales</taxon>
        <taxon>Pseudomonadaceae</taxon>
        <taxon>Pseudomonas</taxon>
    </lineage>
</organism>
<proteinExistence type="predicted"/>
<gene>
    <name evidence="2" type="ORF">KF715C_pA3340</name>
</gene>
<keyword evidence="2" id="KW-0238">DNA-binding</keyword>
<dbReference type="EMBL" id="AP015030">
    <property type="protein sequence ID" value="BAW26839.1"/>
    <property type="molecule type" value="Genomic_DNA"/>
</dbReference>
<dbReference type="Proteomes" id="UP000218731">
    <property type="component" value="Plasmid pKF715A"/>
</dbReference>
<reference evidence="2 3" key="1">
    <citation type="submission" date="2015-11" db="EMBL/GenBank/DDBJ databases">
        <title>Complete genome sequencing of a biphenyl-degrading bacterium, Pseudomonas putida KF715 (=NBRC110667).</title>
        <authorList>
            <person name="Suenaga H."/>
            <person name="Fujihara N."/>
            <person name="Watanabe T."/>
            <person name="Hirose J."/>
            <person name="Kimura N."/>
            <person name="Yamazoe A."/>
            <person name="Hosoyama A."/>
            <person name="Shimodaira J."/>
            <person name="Furukawa K."/>
        </authorList>
    </citation>
    <scope>NUCLEOTIDE SEQUENCE [LARGE SCALE GENOMIC DNA]</scope>
    <source>
        <strain evidence="2 3">KF715</strain>
        <plasmid evidence="3">Plasmid pkf715a dna</plasmid>
    </source>
</reference>
<sequence length="245" mass="26865">MAKYQQIGPQPMNTESPSSDLQNPSLAPPSEPVSIALDESVLGLIGKYNDQEISRRTGVPVERIASARVKLGIAPVRYHIPLAPGLIESLGTMPDQEVATKFGRALKWVRKERAKRKIPKYTGSLVTPKLEQNAEVLALLGTCSDRSLGARFGTTGATIRALRESKGIALYRGEEARANKEKWEQHRDEAIALLGKVPDIELARRFGGYQCRYSYLRRKAGIPAFSRGSQLSEPACPSVAPTEVQ</sequence>